<keyword evidence="3" id="KW-0813">Transport</keyword>
<evidence type="ECO:0000256" key="2">
    <source>
        <dbReference type="ARBA" id="ARBA00007965"/>
    </source>
</evidence>
<keyword evidence="4 7" id="KW-0812">Transmembrane</keyword>
<dbReference type="PIRSF" id="PIRSF016379">
    <property type="entry name" value="ENT"/>
    <property type="match status" value="1"/>
</dbReference>
<keyword evidence="9" id="KW-1185">Reference proteome</keyword>
<evidence type="ECO:0000256" key="4">
    <source>
        <dbReference type="ARBA" id="ARBA00022692"/>
    </source>
</evidence>
<evidence type="ECO:0008006" key="10">
    <source>
        <dbReference type="Google" id="ProtNLM"/>
    </source>
</evidence>
<feature type="transmembrane region" description="Helical" evidence="7">
    <location>
        <begin position="167"/>
        <end position="186"/>
    </location>
</feature>
<feature type="transmembrane region" description="Helical" evidence="7">
    <location>
        <begin position="192"/>
        <end position="212"/>
    </location>
</feature>
<feature type="transmembrane region" description="Helical" evidence="7">
    <location>
        <begin position="371"/>
        <end position="395"/>
    </location>
</feature>
<dbReference type="SUPFAM" id="SSF103473">
    <property type="entry name" value="MFS general substrate transporter"/>
    <property type="match status" value="1"/>
</dbReference>
<keyword evidence="5 7" id="KW-1133">Transmembrane helix</keyword>
<evidence type="ECO:0000256" key="3">
    <source>
        <dbReference type="ARBA" id="ARBA00022448"/>
    </source>
</evidence>
<evidence type="ECO:0000313" key="9">
    <source>
        <dbReference type="Proteomes" id="UP001108240"/>
    </source>
</evidence>
<dbReference type="AlphaFoldDB" id="A0A9J7XLL9"/>
<feature type="transmembrane region" description="Helical" evidence="7">
    <location>
        <begin position="341"/>
        <end position="359"/>
    </location>
</feature>
<feature type="transmembrane region" description="Helical" evidence="7">
    <location>
        <begin position="66"/>
        <end position="84"/>
    </location>
</feature>
<keyword evidence="6 7" id="KW-0472">Membrane</keyword>
<dbReference type="PANTHER" id="PTHR10332">
    <property type="entry name" value="EQUILIBRATIVE NUCLEOSIDE TRANSPORTER"/>
    <property type="match status" value="1"/>
</dbReference>
<dbReference type="InterPro" id="IPR034764">
    <property type="entry name" value="ENT1/ENT2"/>
</dbReference>
<proteinExistence type="inferred from homology"/>
<organism evidence="8 9">
    <name type="scientific">Cyprinus carpio carpio</name>
    <dbReference type="NCBI Taxonomy" id="630221"/>
    <lineage>
        <taxon>Eukaryota</taxon>
        <taxon>Metazoa</taxon>
        <taxon>Chordata</taxon>
        <taxon>Craniata</taxon>
        <taxon>Vertebrata</taxon>
        <taxon>Euteleostomi</taxon>
        <taxon>Actinopterygii</taxon>
        <taxon>Neopterygii</taxon>
        <taxon>Teleostei</taxon>
        <taxon>Ostariophysi</taxon>
        <taxon>Cypriniformes</taxon>
        <taxon>Cyprinidae</taxon>
        <taxon>Cyprininae</taxon>
        <taxon>Cyprinus</taxon>
    </lineage>
</organism>
<reference evidence="8" key="1">
    <citation type="submission" date="2025-08" db="UniProtKB">
        <authorList>
            <consortium name="Ensembl"/>
        </authorList>
    </citation>
    <scope>IDENTIFICATION</scope>
</reference>
<evidence type="ECO:0000256" key="5">
    <source>
        <dbReference type="ARBA" id="ARBA00022989"/>
    </source>
</evidence>
<comment type="subcellular location">
    <subcellularLocation>
        <location evidence="1">Basolateral cell membrane</location>
        <topology evidence="1">Multi-pass membrane protein</topology>
    </subcellularLocation>
</comment>
<dbReference type="Proteomes" id="UP001108240">
    <property type="component" value="Unplaced"/>
</dbReference>
<dbReference type="GO" id="GO:0016323">
    <property type="term" value="C:basolateral plasma membrane"/>
    <property type="evidence" value="ECO:0007669"/>
    <property type="project" value="UniProtKB-SubCell"/>
</dbReference>
<feature type="transmembrane region" description="Helical" evidence="7">
    <location>
        <begin position="407"/>
        <end position="429"/>
    </location>
</feature>
<dbReference type="GeneTree" id="ENSGT00950000182898"/>
<name>A0A9J7XLL9_CYPCA</name>
<feature type="transmembrane region" description="Helical" evidence="7">
    <location>
        <begin position="122"/>
        <end position="155"/>
    </location>
</feature>
<evidence type="ECO:0000256" key="1">
    <source>
        <dbReference type="ARBA" id="ARBA00004554"/>
    </source>
</evidence>
<dbReference type="Pfam" id="PF01733">
    <property type="entry name" value="Nucleoside_tran"/>
    <property type="match status" value="1"/>
</dbReference>
<accession>A0A9J7XLL9</accession>
<dbReference type="PRINTS" id="PR01130">
    <property type="entry name" value="DERENTRNSPRT"/>
</dbReference>
<feature type="transmembrane region" description="Helical" evidence="7">
    <location>
        <begin position="266"/>
        <end position="289"/>
    </location>
</feature>
<reference evidence="8" key="2">
    <citation type="submission" date="2025-09" db="UniProtKB">
        <authorList>
            <consortium name="Ensembl"/>
        </authorList>
    </citation>
    <scope>IDENTIFICATION</scope>
</reference>
<dbReference type="NCBIfam" id="TIGR00939">
    <property type="entry name" value="2a57"/>
    <property type="match status" value="1"/>
</dbReference>
<protein>
    <recommendedName>
        <fullName evidence="10">Solute carrier family 29 member 1a</fullName>
    </recommendedName>
</protein>
<evidence type="ECO:0000256" key="6">
    <source>
        <dbReference type="ARBA" id="ARBA00023136"/>
    </source>
</evidence>
<comment type="similarity">
    <text evidence="2">Belongs to the SLC29A/ENT transporter (TC 2.A.57) family.</text>
</comment>
<evidence type="ECO:0000313" key="8">
    <source>
        <dbReference type="Ensembl" id="ENSCCRP00000108652.1"/>
    </source>
</evidence>
<dbReference type="InterPro" id="IPR002259">
    <property type="entry name" value="Eqnu_transpt"/>
</dbReference>
<evidence type="ECO:0000256" key="7">
    <source>
        <dbReference type="SAM" id="Phobius"/>
    </source>
</evidence>
<feature type="transmembrane region" description="Helical" evidence="7">
    <location>
        <begin position="301"/>
        <end position="320"/>
    </location>
</feature>
<feature type="transmembrane region" description="Helical" evidence="7">
    <location>
        <begin position="96"/>
        <end position="116"/>
    </location>
</feature>
<dbReference type="GO" id="GO:0015213">
    <property type="term" value="F:uridine transmembrane transporter activity"/>
    <property type="evidence" value="ECO:0007669"/>
    <property type="project" value="UniProtKB-ARBA"/>
</dbReference>
<dbReference type="Ensembl" id="ENSCCRT00000128417.1">
    <property type="protein sequence ID" value="ENSCCRP00000108652.1"/>
    <property type="gene ID" value="ENSCCRG00000068007.1"/>
</dbReference>
<dbReference type="InterPro" id="IPR036259">
    <property type="entry name" value="MFS_trans_sf"/>
</dbReference>
<sequence>MCGEMFEYNGVWLIFFMLGLGTLLPWNFFMTATMYFTSRLGDPLSEANFSANATEEDSRSVLQAKFNNVMTLCAMVPLLVFTCLNSVLHQRIPQKIRIAGSLTAILLVFLLTAILVKVDLEPLPFFIITMIKIICINSFGAVLQGSLFGMAGLLPASYTTPIMSGQGLAGTFAALSMICAIASGSAIHDSAFGYFITACVVISLAIAAYALLPKLEFFQYYQESQQNKPAEDEENKMDLLKTDERQKSTGGDDKQTPSILVIFKKIWVMAFSVCFAFTITIGTFPAITVDVKSTIADGGQWELYFIPVSCFLLFNVFDWLGRSLTAVCMWPGKDSKLLPGLLVARVIFVPLFMLCNVKPRHNLPIYFSHDGWFIGFMILFAFSNGYLASLCMCFGPKKVDASEAETAGSIMAFFLSLGLALGASLSFLFRALV</sequence>
<feature type="transmembrane region" description="Helical" evidence="7">
    <location>
        <begin position="12"/>
        <end position="36"/>
    </location>
</feature>
<dbReference type="PANTHER" id="PTHR10332:SF9">
    <property type="entry name" value="EQUILIBRATIVE NUCLEOSIDE TRANSPORTER 1"/>
    <property type="match status" value="1"/>
</dbReference>